<dbReference type="SUPFAM" id="SSF50182">
    <property type="entry name" value="Sm-like ribonucleoproteins"/>
    <property type="match status" value="1"/>
</dbReference>
<dbReference type="Proteomes" id="UP000828390">
    <property type="component" value="Unassembled WGS sequence"/>
</dbReference>
<feature type="region of interest" description="Disordered" evidence="1">
    <location>
        <begin position="194"/>
        <end position="412"/>
    </location>
</feature>
<sequence length="548" mass="62460">MAAPMSSGDEKSDTDAIPDYLDPTSASFDPLKALYSPIDPFPHIPSRQFNNLAQFQNFIEGKDAQTRKANEQKKKSGGQQGTITGLAKLRAQAHEAEQERKAAITKKYAGPAERSITQAKRKNMRTVFTKMQGYKKGPLNVLRLCVNDKLRVTVLIRAAVSVRSRCRGYLVAFDKHFNMALMDVDETFIRPAPKRKGIDKKGKQTEAVSSICKDSDRTKSSAKAVRVKSESENRDKQGSDLRKKIDENMEKSDRRSLIDHIKENEDKESSQGQRFSRKLYDSKEATEGYRTSSDSRYVIPRKGDNSDFSYQRDRSDSEGRKDHRSSSGSRRAIDKSESRNSYRSSSNDGQVGERSKTNQRSSSYDKRGKGLDQRWEEHNIRGKEHAKERGKEHDKQKMREPMDDKLNSSTASIASKIGMIDLREKLKKNRLKDSGASQCMSDSENNPSTSRPEHSVSDSESGKQQKEESIRSYSDKCFVSDSESRKHIKEESSKCSNDKTEMSSGLFWPKYKKWTEDRCYAEYEIVERHVNQLFIRGDNVVSIHVEDF</sequence>
<dbReference type="PANTHER" id="PTHR21415">
    <property type="entry name" value="U7 SNRNA-ASSOCIATED SM-LIKE PROTEIN LSM11"/>
    <property type="match status" value="1"/>
</dbReference>
<dbReference type="GO" id="GO:0006398">
    <property type="term" value="P:mRNA 3'-end processing by stem-loop binding and cleavage"/>
    <property type="evidence" value="ECO:0007669"/>
    <property type="project" value="TreeGrafter"/>
</dbReference>
<dbReference type="EMBL" id="JAIWYP010000002">
    <property type="protein sequence ID" value="KAH3869996.1"/>
    <property type="molecule type" value="Genomic_DNA"/>
</dbReference>
<dbReference type="Gene3D" id="2.30.30.100">
    <property type="match status" value="1"/>
</dbReference>
<feature type="compositionally biased region" description="Basic and acidic residues" evidence="1">
    <location>
        <begin position="451"/>
        <end position="474"/>
    </location>
</feature>
<feature type="compositionally biased region" description="Polar residues" evidence="1">
    <location>
        <begin position="435"/>
        <end position="450"/>
    </location>
</feature>
<organism evidence="2 3">
    <name type="scientific">Dreissena polymorpha</name>
    <name type="common">Zebra mussel</name>
    <name type="synonym">Mytilus polymorpha</name>
    <dbReference type="NCBI Taxonomy" id="45954"/>
    <lineage>
        <taxon>Eukaryota</taxon>
        <taxon>Metazoa</taxon>
        <taxon>Spiralia</taxon>
        <taxon>Lophotrochozoa</taxon>
        <taxon>Mollusca</taxon>
        <taxon>Bivalvia</taxon>
        <taxon>Autobranchia</taxon>
        <taxon>Heteroconchia</taxon>
        <taxon>Euheterodonta</taxon>
        <taxon>Imparidentia</taxon>
        <taxon>Neoheterodontei</taxon>
        <taxon>Myida</taxon>
        <taxon>Dreissenoidea</taxon>
        <taxon>Dreissenidae</taxon>
        <taxon>Dreissena</taxon>
    </lineage>
</organism>
<evidence type="ECO:0000256" key="1">
    <source>
        <dbReference type="SAM" id="MobiDB-lite"/>
    </source>
</evidence>
<feature type="compositionally biased region" description="Basic and acidic residues" evidence="1">
    <location>
        <begin position="363"/>
        <end position="406"/>
    </location>
</feature>
<feature type="region of interest" description="Disordered" evidence="1">
    <location>
        <begin position="1"/>
        <end position="23"/>
    </location>
</feature>
<feature type="compositionally biased region" description="Basic and acidic residues" evidence="1">
    <location>
        <begin position="227"/>
        <end position="269"/>
    </location>
</feature>
<protein>
    <recommendedName>
        <fullName evidence="4">LSM domain-containing protein</fullName>
    </recommendedName>
</protein>
<evidence type="ECO:0000313" key="3">
    <source>
        <dbReference type="Proteomes" id="UP000828390"/>
    </source>
</evidence>
<evidence type="ECO:0000313" key="2">
    <source>
        <dbReference type="EMBL" id="KAH3869996.1"/>
    </source>
</evidence>
<accession>A0A9D4M7Z3</accession>
<dbReference type="GO" id="GO:0005683">
    <property type="term" value="C:U7 snRNP"/>
    <property type="evidence" value="ECO:0007669"/>
    <property type="project" value="TreeGrafter"/>
</dbReference>
<reference evidence="2" key="2">
    <citation type="submission" date="2020-11" db="EMBL/GenBank/DDBJ databases">
        <authorList>
            <person name="McCartney M.A."/>
            <person name="Auch B."/>
            <person name="Kono T."/>
            <person name="Mallez S."/>
            <person name="Becker A."/>
            <person name="Gohl D.M."/>
            <person name="Silverstein K.A.T."/>
            <person name="Koren S."/>
            <person name="Bechman K.B."/>
            <person name="Herman A."/>
            <person name="Abrahante J.E."/>
            <person name="Garbe J."/>
        </authorList>
    </citation>
    <scope>NUCLEOTIDE SEQUENCE</scope>
    <source>
        <strain evidence="2">Duluth1</strain>
        <tissue evidence="2">Whole animal</tissue>
    </source>
</reference>
<dbReference type="GO" id="GO:0071209">
    <property type="term" value="F:U7 snRNA binding"/>
    <property type="evidence" value="ECO:0007669"/>
    <property type="project" value="InterPro"/>
</dbReference>
<dbReference type="OrthoDB" id="10002367at2759"/>
<feature type="compositionally biased region" description="Basic and acidic residues" evidence="1">
    <location>
        <begin position="301"/>
        <end position="340"/>
    </location>
</feature>
<feature type="region of interest" description="Disordered" evidence="1">
    <location>
        <begin position="429"/>
        <end position="475"/>
    </location>
</feature>
<name>A0A9D4M7Z3_DREPO</name>
<proteinExistence type="predicted"/>
<gene>
    <name evidence="2" type="ORF">DPMN_033174</name>
</gene>
<comment type="caution">
    <text evidence="2">The sequence shown here is derived from an EMBL/GenBank/DDBJ whole genome shotgun (WGS) entry which is preliminary data.</text>
</comment>
<keyword evidence="3" id="KW-1185">Reference proteome</keyword>
<feature type="compositionally biased region" description="Basic and acidic residues" evidence="1">
    <location>
        <begin position="278"/>
        <end position="287"/>
    </location>
</feature>
<reference evidence="2" key="1">
    <citation type="journal article" date="2019" name="bioRxiv">
        <title>The Genome of the Zebra Mussel, Dreissena polymorpha: A Resource for Invasive Species Research.</title>
        <authorList>
            <person name="McCartney M.A."/>
            <person name="Auch B."/>
            <person name="Kono T."/>
            <person name="Mallez S."/>
            <person name="Zhang Y."/>
            <person name="Obille A."/>
            <person name="Becker A."/>
            <person name="Abrahante J.E."/>
            <person name="Garbe J."/>
            <person name="Badalamenti J.P."/>
            <person name="Herman A."/>
            <person name="Mangelson H."/>
            <person name="Liachko I."/>
            <person name="Sullivan S."/>
            <person name="Sone E.D."/>
            <person name="Koren S."/>
            <person name="Silverstein K.A.T."/>
            <person name="Beckman K.B."/>
            <person name="Gohl D.M."/>
        </authorList>
    </citation>
    <scope>NUCLEOTIDE SEQUENCE</scope>
    <source>
        <strain evidence="2">Duluth1</strain>
        <tissue evidence="2">Whole animal</tissue>
    </source>
</reference>
<evidence type="ECO:0008006" key="4">
    <source>
        <dbReference type="Google" id="ProtNLM"/>
    </source>
</evidence>
<dbReference type="PANTHER" id="PTHR21415:SF1">
    <property type="entry name" value="U7 SNRNA-ASSOCIATED SM-LIKE PROTEIN LSM11"/>
    <property type="match status" value="1"/>
</dbReference>
<dbReference type="InterPro" id="IPR010920">
    <property type="entry name" value="LSM_dom_sf"/>
</dbReference>
<dbReference type="AlphaFoldDB" id="A0A9D4M7Z3"/>
<dbReference type="InterPro" id="IPR039267">
    <property type="entry name" value="Lsm11"/>
</dbReference>